<evidence type="ECO:0000256" key="4">
    <source>
        <dbReference type="ARBA" id="ARBA00022980"/>
    </source>
</evidence>
<dbReference type="FunFam" id="2.40.30.10:FF:000004">
    <property type="entry name" value="50S ribosomal protein L3"/>
    <property type="match status" value="1"/>
</dbReference>
<keyword evidence="3" id="KW-0694">RNA-binding</keyword>
<dbReference type="PANTHER" id="PTHR11229">
    <property type="entry name" value="50S RIBOSOMAL PROTEIN L3"/>
    <property type="match status" value="1"/>
</dbReference>
<dbReference type="Pfam" id="PF00297">
    <property type="entry name" value="Ribosomal_L3"/>
    <property type="match status" value="1"/>
</dbReference>
<reference evidence="8" key="2">
    <citation type="submission" date="2021-05" db="EMBL/GenBank/DDBJ databases">
        <authorList>
            <person name="Pain A."/>
        </authorList>
    </citation>
    <scope>NUCLEOTIDE SEQUENCE</scope>
    <source>
        <strain evidence="8">1802A</strain>
    </source>
</reference>
<evidence type="ECO:0000313" key="9">
    <source>
        <dbReference type="Proteomes" id="UP001195914"/>
    </source>
</evidence>
<evidence type="ECO:0000256" key="6">
    <source>
        <dbReference type="ARBA" id="ARBA00035213"/>
    </source>
</evidence>
<dbReference type="SUPFAM" id="SSF50447">
    <property type="entry name" value="Translation proteins"/>
    <property type="match status" value="1"/>
</dbReference>
<protein>
    <recommendedName>
        <fullName evidence="6">Large ribosomal subunit protein uL3c</fullName>
    </recommendedName>
</protein>
<dbReference type="PANTHER" id="PTHR11229:SF16">
    <property type="entry name" value="LARGE RIBOSOMAL SUBUNIT PROTEIN UL3C"/>
    <property type="match status" value="1"/>
</dbReference>
<dbReference type="InterPro" id="IPR019927">
    <property type="entry name" value="Ribosomal_uL3_bac/org-type"/>
</dbReference>
<organism evidence="8 9">
    <name type="scientific">Babesia divergens</name>
    <dbReference type="NCBI Taxonomy" id="32595"/>
    <lineage>
        <taxon>Eukaryota</taxon>
        <taxon>Sar</taxon>
        <taxon>Alveolata</taxon>
        <taxon>Apicomplexa</taxon>
        <taxon>Aconoidasida</taxon>
        <taxon>Piroplasmida</taxon>
        <taxon>Babesiidae</taxon>
        <taxon>Babesia</taxon>
    </lineage>
</organism>
<dbReference type="GO" id="GO:0006412">
    <property type="term" value="P:translation"/>
    <property type="evidence" value="ECO:0007669"/>
    <property type="project" value="InterPro"/>
</dbReference>
<dbReference type="Proteomes" id="UP001195914">
    <property type="component" value="Unassembled WGS sequence"/>
</dbReference>
<dbReference type="GO" id="GO:0019843">
    <property type="term" value="F:rRNA binding"/>
    <property type="evidence" value="ECO:0007669"/>
    <property type="project" value="UniProtKB-KW"/>
</dbReference>
<dbReference type="EMBL" id="JAHBMH010000044">
    <property type="protein sequence ID" value="KAK1936280.1"/>
    <property type="molecule type" value="Genomic_DNA"/>
</dbReference>
<dbReference type="NCBIfam" id="TIGR03625">
    <property type="entry name" value="L3_bact"/>
    <property type="match status" value="1"/>
</dbReference>
<proteinExistence type="inferred from homology"/>
<keyword evidence="2" id="KW-0699">rRNA-binding</keyword>
<keyword evidence="4 8" id="KW-0689">Ribosomal protein</keyword>
<dbReference type="InterPro" id="IPR000597">
    <property type="entry name" value="Ribosomal_uL3"/>
</dbReference>
<evidence type="ECO:0000256" key="3">
    <source>
        <dbReference type="ARBA" id="ARBA00022884"/>
    </source>
</evidence>
<gene>
    <name evidence="8" type="ORF">X943_002545</name>
</gene>
<dbReference type="InterPro" id="IPR009000">
    <property type="entry name" value="Transl_B-barrel_sf"/>
</dbReference>
<reference evidence="8" key="1">
    <citation type="journal article" date="2014" name="Nucleic Acids Res.">
        <title>The evolutionary dynamics of variant antigen genes in Babesia reveal a history of genomic innovation underlying host-parasite interaction.</title>
        <authorList>
            <person name="Jackson A.P."/>
            <person name="Otto T.D."/>
            <person name="Darby A."/>
            <person name="Ramaprasad A."/>
            <person name="Xia D."/>
            <person name="Echaide I.E."/>
            <person name="Farber M."/>
            <person name="Gahlot S."/>
            <person name="Gamble J."/>
            <person name="Gupta D."/>
            <person name="Gupta Y."/>
            <person name="Jackson L."/>
            <person name="Malandrin L."/>
            <person name="Malas T.B."/>
            <person name="Moussa E."/>
            <person name="Nair M."/>
            <person name="Reid A.J."/>
            <person name="Sanders M."/>
            <person name="Sharma J."/>
            <person name="Tracey A."/>
            <person name="Quail M.A."/>
            <person name="Weir W."/>
            <person name="Wastling J.M."/>
            <person name="Hall N."/>
            <person name="Willadsen P."/>
            <person name="Lingelbach K."/>
            <person name="Shiels B."/>
            <person name="Tait A."/>
            <person name="Berriman M."/>
            <person name="Allred D.R."/>
            <person name="Pain A."/>
        </authorList>
    </citation>
    <scope>NUCLEOTIDE SEQUENCE</scope>
    <source>
        <strain evidence="8">1802A</strain>
    </source>
</reference>
<sequence length="323" mass="36090">MRYYVYKLIVIAIAKLALLPLSLSIHLADELALCRTGITSFRTKHRNTSSSFVNSDGIQFCGRKNALRMALEKEALPSDFTLTPRDRVVIAKDPFDPRPYLWNVRWPETERKIELRAIKYHVGQIWSPDGHVETVTALKVLPCTICEFMDFGYALVSYGKPMWERRWNRRTELGKLIKNCSNFADMIPVKLQPPQDYVLGQILDVSAFAGCTYVKVTGITKGKGFAGVIKRHGFSRGPMSHGSKHHRKPGSIGASTTPGCVKPGKRMAGRMGGKRCSFRKLRVLGINPETSLMYVKALVAGAKGSYVSVTSDMQSPRPDNILK</sequence>
<dbReference type="GO" id="GO:1990904">
    <property type="term" value="C:ribonucleoprotein complex"/>
    <property type="evidence" value="ECO:0007669"/>
    <property type="project" value="UniProtKB-KW"/>
</dbReference>
<name>A0AAD9GDA4_BABDI</name>
<evidence type="ECO:0000256" key="1">
    <source>
        <dbReference type="ARBA" id="ARBA00006540"/>
    </source>
</evidence>
<evidence type="ECO:0000256" key="7">
    <source>
        <dbReference type="SAM" id="MobiDB-lite"/>
    </source>
</evidence>
<comment type="similarity">
    <text evidence="1">Belongs to the universal ribosomal protein uL3 family.</text>
</comment>
<dbReference type="AlphaFoldDB" id="A0AAD9GDA4"/>
<feature type="region of interest" description="Disordered" evidence="7">
    <location>
        <begin position="236"/>
        <end position="268"/>
    </location>
</feature>
<accession>A0AAD9GDA4</accession>
<dbReference type="GO" id="GO:0003735">
    <property type="term" value="F:structural constituent of ribosome"/>
    <property type="evidence" value="ECO:0007669"/>
    <property type="project" value="InterPro"/>
</dbReference>
<dbReference type="Gene3D" id="2.40.30.10">
    <property type="entry name" value="Translation factors"/>
    <property type="match status" value="1"/>
</dbReference>
<evidence type="ECO:0000256" key="5">
    <source>
        <dbReference type="ARBA" id="ARBA00023274"/>
    </source>
</evidence>
<dbReference type="GO" id="GO:0005840">
    <property type="term" value="C:ribosome"/>
    <property type="evidence" value="ECO:0007669"/>
    <property type="project" value="UniProtKB-KW"/>
</dbReference>
<evidence type="ECO:0000313" key="8">
    <source>
        <dbReference type="EMBL" id="KAK1936280.1"/>
    </source>
</evidence>
<evidence type="ECO:0000256" key="2">
    <source>
        <dbReference type="ARBA" id="ARBA00022730"/>
    </source>
</evidence>
<keyword evidence="5" id="KW-0687">Ribonucleoprotein</keyword>
<comment type="caution">
    <text evidence="8">The sequence shown here is derived from an EMBL/GenBank/DDBJ whole genome shotgun (WGS) entry which is preliminary data.</text>
</comment>
<keyword evidence="9" id="KW-1185">Reference proteome</keyword>